<feature type="signal peptide" evidence="1">
    <location>
        <begin position="1"/>
        <end position="21"/>
    </location>
</feature>
<evidence type="ECO:0000313" key="2">
    <source>
        <dbReference type="EMBL" id="HAS8541021.1"/>
    </source>
</evidence>
<evidence type="ECO:0000256" key="1">
    <source>
        <dbReference type="SAM" id="SignalP"/>
    </source>
</evidence>
<comment type="caution">
    <text evidence="2">The sequence shown here is derived from an EMBL/GenBank/DDBJ whole genome shotgun (WGS) entry which is preliminary data.</text>
</comment>
<protein>
    <submittedName>
        <fullName evidence="2">Uncharacterized protein</fullName>
    </submittedName>
</protein>
<feature type="chain" id="PRO_5034049750" evidence="1">
    <location>
        <begin position="22"/>
        <end position="213"/>
    </location>
</feature>
<dbReference type="Proteomes" id="UP000863257">
    <property type="component" value="Unassembled WGS sequence"/>
</dbReference>
<organism evidence="2">
    <name type="scientific">Vibrio vulnificus</name>
    <dbReference type="NCBI Taxonomy" id="672"/>
    <lineage>
        <taxon>Bacteria</taxon>
        <taxon>Pseudomonadati</taxon>
        <taxon>Pseudomonadota</taxon>
        <taxon>Gammaproteobacteria</taxon>
        <taxon>Vibrionales</taxon>
        <taxon>Vibrionaceae</taxon>
        <taxon>Vibrio</taxon>
    </lineage>
</organism>
<gene>
    <name evidence="2" type="ORF">I7730_14675</name>
</gene>
<dbReference type="AlphaFoldDB" id="A0A8H9N1E8"/>
<sequence length="213" mass="23043">MFRSSLVAVVAASIFSSAAIASSDVSKIATKSLDGLFESHQQSEFEAVEQIESPKTVMLGDLLQRGDYEALKQHIDIENVYKGFLEDSAAVVGQIDALDSLLGGSASSTLDVKYHTGQALVAMLSFQFKAQVELYKDDPDNFVRLLSSRVKVYPITGCSYLSGDAIEMSCPGEQHSDVWHTKSVNGKTVVYRVELSAIKDAAGLIDGILKKTN</sequence>
<accession>A0A8H9N1E8</accession>
<dbReference type="EMBL" id="DACRBY010000017">
    <property type="protein sequence ID" value="HAS8541021.1"/>
    <property type="molecule type" value="Genomic_DNA"/>
</dbReference>
<name>A0A8H9N1E8_VIBVL</name>
<reference evidence="2" key="2">
    <citation type="submission" date="2019-01" db="EMBL/GenBank/DDBJ databases">
        <authorList>
            <consortium name="NCBI Pathogen Detection Project"/>
        </authorList>
    </citation>
    <scope>NUCLEOTIDE SEQUENCE</scope>
    <source>
        <strain evidence="2">BCW_3452</strain>
    </source>
</reference>
<keyword evidence="1" id="KW-0732">Signal</keyword>
<proteinExistence type="predicted"/>
<reference evidence="2" key="1">
    <citation type="journal article" date="2018" name="Genome Biol.">
        <title>SKESA: strategic k-mer extension for scrupulous assemblies.</title>
        <authorList>
            <person name="Souvorov A."/>
            <person name="Agarwala R."/>
            <person name="Lipman D.J."/>
        </authorList>
    </citation>
    <scope>NUCLEOTIDE SEQUENCE</scope>
    <source>
        <strain evidence="2">BCW_3452</strain>
    </source>
</reference>